<dbReference type="GeneID" id="38787032"/>
<feature type="region of interest" description="Disordered" evidence="1">
    <location>
        <begin position="320"/>
        <end position="342"/>
    </location>
</feature>
<dbReference type="Proteomes" id="UP000287166">
    <property type="component" value="Unassembled WGS sequence"/>
</dbReference>
<organism evidence="2 3">
    <name type="scientific">Sparassis crispa</name>
    <dbReference type="NCBI Taxonomy" id="139825"/>
    <lineage>
        <taxon>Eukaryota</taxon>
        <taxon>Fungi</taxon>
        <taxon>Dikarya</taxon>
        <taxon>Basidiomycota</taxon>
        <taxon>Agaricomycotina</taxon>
        <taxon>Agaricomycetes</taxon>
        <taxon>Polyporales</taxon>
        <taxon>Sparassidaceae</taxon>
        <taxon>Sparassis</taxon>
    </lineage>
</organism>
<dbReference type="EMBL" id="BFAD01000018">
    <property type="protein sequence ID" value="GBE90115.1"/>
    <property type="molecule type" value="Genomic_DNA"/>
</dbReference>
<dbReference type="RefSeq" id="XP_027621028.1">
    <property type="nucleotide sequence ID" value="XM_027765227.1"/>
</dbReference>
<evidence type="ECO:0000313" key="2">
    <source>
        <dbReference type="EMBL" id="GBE90115.1"/>
    </source>
</evidence>
<dbReference type="InParanoid" id="A0A401H6Q0"/>
<evidence type="ECO:0000256" key="1">
    <source>
        <dbReference type="SAM" id="MobiDB-lite"/>
    </source>
</evidence>
<sequence length="342" mass="37128">MYYLNNGVPPYSESFATSRACGHGSTVALNSFTAGHVIHPRQHVEDARHVHGAFSNGHPPISNDITSSRRLPPLTNSYDVRARDESQYFLPGLTPTSRHSPLHQEDASMDSQINPYSHHVSSSLLTLPTRQVEPSIKYGGNDASTQDINGMYGTDWSYDTVARYQAIQSGGHNDNPRAGGTAFVLRREHNHPVHIPSPGKVEDSYPRYIRWPHHPTGECLLRKAVCSSTSGDGEPGSLSPVSYPANMPQVPGSPNICHPTIHLPPPVPVHTQPASKTAAHNPARLPPPRDGPLPTPPVAPAGEINLVDSLETLRADVGLTPDQPLNLLSLPDRTDDCKPEYS</sequence>
<reference evidence="2 3" key="1">
    <citation type="journal article" date="2018" name="Sci. Rep.">
        <title>Genome sequence of the cauliflower mushroom Sparassis crispa (Hanabiratake) and its association with beneficial usage.</title>
        <authorList>
            <person name="Kiyama R."/>
            <person name="Furutani Y."/>
            <person name="Kawaguchi K."/>
            <person name="Nakanishi T."/>
        </authorList>
    </citation>
    <scope>NUCLEOTIDE SEQUENCE [LARGE SCALE GENOMIC DNA]</scope>
</reference>
<keyword evidence="3" id="KW-1185">Reference proteome</keyword>
<accession>A0A401H6Q0</accession>
<feature type="compositionally biased region" description="Basic and acidic residues" evidence="1">
    <location>
        <begin position="332"/>
        <end position="342"/>
    </location>
</feature>
<proteinExistence type="predicted"/>
<comment type="caution">
    <text evidence="2">The sequence shown here is derived from an EMBL/GenBank/DDBJ whole genome shotgun (WGS) entry which is preliminary data.</text>
</comment>
<gene>
    <name evidence="2" type="ORF">SCP_1801390</name>
</gene>
<evidence type="ECO:0000313" key="3">
    <source>
        <dbReference type="Proteomes" id="UP000287166"/>
    </source>
</evidence>
<protein>
    <submittedName>
        <fullName evidence="2">Uncharacterized protein</fullName>
    </submittedName>
</protein>
<feature type="compositionally biased region" description="Pro residues" evidence="1">
    <location>
        <begin position="284"/>
        <end position="299"/>
    </location>
</feature>
<name>A0A401H6Q0_9APHY</name>
<feature type="region of interest" description="Disordered" evidence="1">
    <location>
        <begin position="267"/>
        <end position="301"/>
    </location>
</feature>
<dbReference type="AlphaFoldDB" id="A0A401H6Q0"/>